<dbReference type="InterPro" id="IPR050167">
    <property type="entry name" value="Ser_Thr_protein_kinase"/>
</dbReference>
<dbReference type="GO" id="GO:0004672">
    <property type="term" value="F:protein kinase activity"/>
    <property type="evidence" value="ECO:0007669"/>
    <property type="project" value="InterPro"/>
</dbReference>
<dbReference type="GO" id="GO:0005737">
    <property type="term" value="C:cytoplasm"/>
    <property type="evidence" value="ECO:0007669"/>
    <property type="project" value="TreeGrafter"/>
</dbReference>
<feature type="compositionally biased region" description="Polar residues" evidence="1">
    <location>
        <begin position="460"/>
        <end position="472"/>
    </location>
</feature>
<dbReference type="InterPro" id="IPR011009">
    <property type="entry name" value="Kinase-like_dom_sf"/>
</dbReference>
<dbReference type="InterPro" id="IPR008271">
    <property type="entry name" value="Ser/Thr_kinase_AS"/>
</dbReference>
<gene>
    <name evidence="4" type="ORF">FCIRC_7210</name>
</gene>
<dbReference type="InterPro" id="IPR000719">
    <property type="entry name" value="Prot_kinase_dom"/>
</dbReference>
<keyword evidence="2" id="KW-0472">Membrane</keyword>
<proteinExistence type="predicted"/>
<organism evidence="4 5">
    <name type="scientific">Fusarium circinatum</name>
    <name type="common">Pitch canker fungus</name>
    <name type="synonym">Gibberella circinata</name>
    <dbReference type="NCBI Taxonomy" id="48490"/>
    <lineage>
        <taxon>Eukaryota</taxon>
        <taxon>Fungi</taxon>
        <taxon>Dikarya</taxon>
        <taxon>Ascomycota</taxon>
        <taxon>Pezizomycotina</taxon>
        <taxon>Sordariomycetes</taxon>
        <taxon>Hypocreomycetidae</taxon>
        <taxon>Hypocreales</taxon>
        <taxon>Nectriaceae</taxon>
        <taxon>Fusarium</taxon>
        <taxon>Fusarium fujikuroi species complex</taxon>
    </lineage>
</organism>
<dbReference type="Gene3D" id="1.10.510.10">
    <property type="entry name" value="Transferase(Phosphotransferase) domain 1"/>
    <property type="match status" value="1"/>
</dbReference>
<dbReference type="Proteomes" id="UP000572754">
    <property type="component" value="Unassembled WGS sequence"/>
</dbReference>
<feature type="transmembrane region" description="Helical" evidence="2">
    <location>
        <begin position="994"/>
        <end position="1016"/>
    </location>
</feature>
<evidence type="ECO:0000256" key="1">
    <source>
        <dbReference type="SAM" id="MobiDB-lite"/>
    </source>
</evidence>
<keyword evidence="2" id="KW-1133">Transmembrane helix</keyword>
<dbReference type="SUPFAM" id="SSF56112">
    <property type="entry name" value="Protein kinase-like (PK-like)"/>
    <property type="match status" value="1"/>
</dbReference>
<protein>
    <submittedName>
        <fullName evidence="4">Serine threonine kinase</fullName>
    </submittedName>
</protein>
<accession>A0A8H5WZR2</accession>
<comment type="caution">
    <text evidence="4">The sequence shown here is derived from an EMBL/GenBank/DDBJ whole genome shotgun (WGS) entry which is preliminary data.</text>
</comment>
<feature type="region of interest" description="Disordered" evidence="1">
    <location>
        <begin position="452"/>
        <end position="477"/>
    </location>
</feature>
<dbReference type="PROSITE" id="PS00108">
    <property type="entry name" value="PROTEIN_KINASE_ST"/>
    <property type="match status" value="1"/>
</dbReference>
<keyword evidence="5" id="KW-1185">Reference proteome</keyword>
<feature type="transmembrane region" description="Helical" evidence="2">
    <location>
        <begin position="964"/>
        <end position="987"/>
    </location>
</feature>
<evidence type="ECO:0000256" key="2">
    <source>
        <dbReference type="SAM" id="Phobius"/>
    </source>
</evidence>
<dbReference type="AlphaFoldDB" id="A0A8H5WZR2"/>
<keyword evidence="4" id="KW-0418">Kinase</keyword>
<reference evidence="4 5" key="2">
    <citation type="submission" date="2020-05" db="EMBL/GenBank/DDBJ databases">
        <title>Identification and distribution of gene clusters putatively required for synthesis of sphingolipid metabolism inhibitors in phylogenetically diverse species of the filamentous fungus Fusarium.</title>
        <authorList>
            <person name="Kim H.-S."/>
            <person name="Busman M."/>
            <person name="Brown D.W."/>
            <person name="Divon H."/>
            <person name="Uhlig S."/>
            <person name="Proctor R.H."/>
        </authorList>
    </citation>
    <scope>NUCLEOTIDE SEQUENCE [LARGE SCALE GENOMIC DNA]</scope>
    <source>
        <strain evidence="4 5">NRRL 25331</strain>
    </source>
</reference>
<dbReference type="PANTHER" id="PTHR23257">
    <property type="entry name" value="SERINE-THREONINE PROTEIN KINASE"/>
    <property type="match status" value="1"/>
</dbReference>
<evidence type="ECO:0000313" key="4">
    <source>
        <dbReference type="EMBL" id="KAF5675979.1"/>
    </source>
</evidence>
<evidence type="ECO:0000259" key="3">
    <source>
        <dbReference type="PROSITE" id="PS50011"/>
    </source>
</evidence>
<dbReference type="Pfam" id="PF00069">
    <property type="entry name" value="Pkinase"/>
    <property type="match status" value="1"/>
</dbReference>
<evidence type="ECO:0000313" key="5">
    <source>
        <dbReference type="Proteomes" id="UP000572754"/>
    </source>
</evidence>
<keyword evidence="4" id="KW-0808">Transferase</keyword>
<sequence>MPTCNDEGHCSVAKTAAENKNRRRRPATFARTGRRRVVAEPSSQTSTLIRKASERHTNIRHETGSDAVATLNRLLNTLEESGIPGPQLFRLKTEFSHALGQGGQGNVRGLDKDVAQRYQMADKRIQKVWPAKMIAIKQHIERKDSKATTARFNNQDLASRFRAAECEVLALSPSTLRNHPNIVKLVGWGLCLDTLENPSSRCCRGLQLPLLVFERAEMDFANFLGGLFPEPFQSHASMIEEGLAGPPEDSSLPSSMHHYWKSLGWMLGTEPDAYEVVRLLCIDVGHGIQCLHENGFSHGDLKPNNVLVFNTRGRWVAKLCDFGCAVGQVTTGKAEYFGTPYWLPEASEIEALDSRHSLQQCDIYVYGLLVWSAFCLRGQHPPTNPKLHNALDDVNKLFQWKHNYWFLFASNRRKLVAKVARLLEETLVDRSRRDVEPWTWLYHKRGTRQEVSSDLAVGASHNSKSNDQVPNDSKTHKSHITLEMKARYHKLSWWQRDNEDIILPGEQDYVAEPRGDTDIGIYLGRRPGPASSEALSPEINSLGTTLFVSQRSRAISVSFRLRMKKHLDENQMSSIRRTSYVLPLRSSQGKAIRKYQEWCENLYHMARFRSRIGLQWWGADCTTLLGDTNIVEMALAVSPPVDITTLAWLCAGPVGKAEVNRLKPDFSTWKSMLVSSDLDESARLDRFLLLLQFGARVEQRVLGRRGPLQDFNIESQWDSGTIFSLYIRSCRPATIPTIIREIDNRLSVSRVRGFVSNWTLRYFVGTHTPRGLVESAEAESDCMRDQNVTAVKALRQFMSKSRRLVHFSNIPWADFETDPLILGSEVEGSALPHGWKRISSVNGGQSFECFEDDFTQSITLERPKMSLVKKRQVQIGLLQQHPSLSCHLDLLSCMRAGVGQEQRQTFEADLRSRFPDYDEAWYMSEWNTEPNTQDVLGELKEPWRIQTFTTFLDTPGLKHKVVSILVHVSGVLGSTVIVVAISSLLAAMTFAMWITVHWVAVGMILWLIWVLMWLVWMS</sequence>
<dbReference type="GO" id="GO:0007165">
    <property type="term" value="P:signal transduction"/>
    <property type="evidence" value="ECO:0007669"/>
    <property type="project" value="TreeGrafter"/>
</dbReference>
<dbReference type="EMBL" id="JAAQPE010000238">
    <property type="protein sequence ID" value="KAF5675979.1"/>
    <property type="molecule type" value="Genomic_DNA"/>
</dbReference>
<keyword evidence="2" id="KW-0812">Transmembrane</keyword>
<dbReference type="GO" id="GO:0005524">
    <property type="term" value="F:ATP binding"/>
    <property type="evidence" value="ECO:0007669"/>
    <property type="project" value="InterPro"/>
</dbReference>
<dbReference type="SMART" id="SM00220">
    <property type="entry name" value="S_TKc"/>
    <property type="match status" value="1"/>
</dbReference>
<dbReference type="PROSITE" id="PS50011">
    <property type="entry name" value="PROTEIN_KINASE_DOM"/>
    <property type="match status" value="1"/>
</dbReference>
<reference evidence="5" key="1">
    <citation type="journal article" date="2020" name="BMC Genomics">
        <title>Correction to: Identification and distribution of gene clusters required for synthesis of sphingolipid metabolism inhibitors in diverse species of the filamentous fungus Fusarium.</title>
        <authorList>
            <person name="Kim H.S."/>
            <person name="Lohmar J.M."/>
            <person name="Busman M."/>
            <person name="Brown D.W."/>
            <person name="Naumann T.A."/>
            <person name="Divon H.H."/>
            <person name="Lysoe E."/>
            <person name="Uhlig S."/>
            <person name="Proctor R.H."/>
        </authorList>
    </citation>
    <scope>NUCLEOTIDE SEQUENCE [LARGE SCALE GENOMIC DNA]</scope>
    <source>
        <strain evidence="5">NRRL 25331</strain>
    </source>
</reference>
<feature type="domain" description="Protein kinase" evidence="3">
    <location>
        <begin position="93"/>
        <end position="439"/>
    </location>
</feature>
<name>A0A8H5WZR2_FUSCI</name>